<dbReference type="EMBL" id="MN740447">
    <property type="protein sequence ID" value="QHU26977.1"/>
    <property type="molecule type" value="Genomic_DNA"/>
</dbReference>
<name>A0A6C0L985_9ZZZZ</name>
<accession>A0A6C0L985</accession>
<sequence length="95" mass="11056">MTNFNFIPDSSTRCMICNGHEAVSQLELWDWMEKFNPPSSEGFMWTSHPNIYKIKNKMLSLSNNPGHSGASFAITIHHLKFIAKHGMQKYRETFY</sequence>
<reference evidence="1" key="1">
    <citation type="journal article" date="2020" name="Nature">
        <title>Giant virus diversity and host interactions through global metagenomics.</title>
        <authorList>
            <person name="Schulz F."/>
            <person name="Roux S."/>
            <person name="Paez-Espino D."/>
            <person name="Jungbluth S."/>
            <person name="Walsh D.A."/>
            <person name="Denef V.J."/>
            <person name="McMahon K.D."/>
            <person name="Konstantinidis K.T."/>
            <person name="Eloe-Fadrosh E.A."/>
            <person name="Kyrpides N.C."/>
            <person name="Woyke T."/>
        </authorList>
    </citation>
    <scope>NUCLEOTIDE SEQUENCE</scope>
    <source>
        <strain evidence="1">GVMAG-M-3300027759-42</strain>
    </source>
</reference>
<protein>
    <submittedName>
        <fullName evidence="1">Uncharacterized protein</fullName>
    </submittedName>
</protein>
<dbReference type="AlphaFoldDB" id="A0A6C0L985"/>
<evidence type="ECO:0000313" key="1">
    <source>
        <dbReference type="EMBL" id="QHU26977.1"/>
    </source>
</evidence>
<organism evidence="1">
    <name type="scientific">viral metagenome</name>
    <dbReference type="NCBI Taxonomy" id="1070528"/>
    <lineage>
        <taxon>unclassified sequences</taxon>
        <taxon>metagenomes</taxon>
        <taxon>organismal metagenomes</taxon>
    </lineage>
</organism>
<proteinExistence type="predicted"/>